<dbReference type="PROSITE" id="PS51278">
    <property type="entry name" value="GATASE_TYPE_2"/>
    <property type="match status" value="1"/>
</dbReference>
<evidence type="ECO:0000256" key="10">
    <source>
        <dbReference type="PIRSR" id="PIRSR000485-3"/>
    </source>
</evidence>
<organism evidence="12">
    <name type="scientific">uncultured Thermomicrobiales bacterium</name>
    <dbReference type="NCBI Taxonomy" id="1645740"/>
    <lineage>
        <taxon>Bacteria</taxon>
        <taxon>Pseudomonadati</taxon>
        <taxon>Thermomicrobiota</taxon>
        <taxon>Thermomicrobia</taxon>
        <taxon>Thermomicrobiales</taxon>
        <taxon>environmental samples</taxon>
    </lineage>
</organism>
<dbReference type="GO" id="GO:0006189">
    <property type="term" value="P:'de novo' IMP biosynthetic process"/>
    <property type="evidence" value="ECO:0007669"/>
    <property type="project" value="UniProtKB-UniRule"/>
</dbReference>
<keyword evidence="7 10" id="KW-0411">Iron-sulfur</keyword>
<dbReference type="Gene3D" id="3.40.50.2020">
    <property type="match status" value="1"/>
</dbReference>
<dbReference type="Pfam" id="PF13522">
    <property type="entry name" value="GATase_6"/>
    <property type="match status" value="1"/>
</dbReference>
<evidence type="ECO:0000313" key="12">
    <source>
        <dbReference type="EMBL" id="CAA9550815.1"/>
    </source>
</evidence>
<evidence type="ECO:0000256" key="2">
    <source>
        <dbReference type="ARBA" id="ARBA00010138"/>
    </source>
</evidence>
<dbReference type="InterPro" id="IPR000836">
    <property type="entry name" value="PRTase_dom"/>
</dbReference>
<comment type="cofactor">
    <cofactor evidence="7 10">
        <name>[4Fe-4S] cluster</name>
        <dbReference type="ChEBI" id="CHEBI:49883"/>
    </cofactor>
    <text evidence="7 10">Binds 1 [4Fe-4S] cluster per subunit.</text>
</comment>
<dbReference type="SUPFAM" id="SSF56235">
    <property type="entry name" value="N-terminal nucleophile aminohydrolases (Ntn hydrolases)"/>
    <property type="match status" value="1"/>
</dbReference>
<sequence>MGYDTHGISCAASCAHHTPDNDDYCATDDHHLTGDDLHEECGIFGVYAPGADVARMTFFGLFALQHRGQESAGIAVSRAGGGVPLAVHRHMGLVSQAFTEDDLARLRGDLAIGHTRYSTTGSSNIANASPFLTRSSLGEIAVAHNGNLTNADRLRAELEGEGERFLASTDSEIVARLIGAAHGDTIIDKLRRVMPRMLGAYSLTIITPTQVIGVRDPLGVRPLSLGRLPDGGNVIASESCAFTTVGAELVRDIEPGEIVLIDGIGADGVRSFVGQESQRHASCVFELIYLARPDSKIGGQRLHLARQRMGAELAREAPAYADIVVAAPDSATPAALGYARESGLPYVEALIKNRYIGRTFIQPDQRLRELGVGLKFNALPEALAGQRVVLVEDSIVRGTTSRPLIELLRKNGATEVHMRVHSPPMQWPCYLGVDTGRRSELIAAHKSVEEIREYIGADSLAYLSEEGLTRALQLPRNEFCFACFNGDYPVSVQMEFDKLTLESANRAPLRADMAVSGD</sequence>
<dbReference type="InterPro" id="IPR017932">
    <property type="entry name" value="GATase_2_dom"/>
</dbReference>
<feature type="binding site" evidence="7 10">
    <location>
        <position position="429"/>
    </location>
    <ligand>
        <name>[4Fe-4S] cluster</name>
        <dbReference type="ChEBI" id="CHEBI:49883"/>
    </ligand>
</feature>
<evidence type="ECO:0000256" key="1">
    <source>
        <dbReference type="ARBA" id="ARBA00005209"/>
    </source>
</evidence>
<keyword evidence="6 7" id="KW-0315">Glutamine amidotransferase</keyword>
<evidence type="ECO:0000256" key="7">
    <source>
        <dbReference type="HAMAP-Rule" id="MF_01931"/>
    </source>
</evidence>
<dbReference type="CDD" id="cd00715">
    <property type="entry name" value="GPATase_N"/>
    <property type="match status" value="1"/>
</dbReference>
<comment type="catalytic activity">
    <reaction evidence="7 8">
        <text>5-phospho-beta-D-ribosylamine + L-glutamate + diphosphate = 5-phospho-alpha-D-ribose 1-diphosphate + L-glutamine + H2O</text>
        <dbReference type="Rhea" id="RHEA:14905"/>
        <dbReference type="ChEBI" id="CHEBI:15377"/>
        <dbReference type="ChEBI" id="CHEBI:29985"/>
        <dbReference type="ChEBI" id="CHEBI:33019"/>
        <dbReference type="ChEBI" id="CHEBI:58017"/>
        <dbReference type="ChEBI" id="CHEBI:58359"/>
        <dbReference type="ChEBI" id="CHEBI:58681"/>
        <dbReference type="EC" id="2.4.2.14"/>
    </reaction>
</comment>
<dbReference type="GO" id="GO:0004044">
    <property type="term" value="F:amidophosphoribosyltransferase activity"/>
    <property type="evidence" value="ECO:0007669"/>
    <property type="project" value="UniProtKB-UniRule"/>
</dbReference>
<feature type="active site" description="Nucleophile" evidence="7 9">
    <location>
        <position position="41"/>
    </location>
</feature>
<dbReference type="EMBL" id="CADCWN010000021">
    <property type="protein sequence ID" value="CAA9550815.1"/>
    <property type="molecule type" value="Genomic_DNA"/>
</dbReference>
<feature type="binding site" evidence="7 10">
    <location>
        <position position="283"/>
    </location>
    <ligand>
        <name>[4Fe-4S] cluster</name>
        <dbReference type="ChEBI" id="CHEBI:49883"/>
    </ligand>
</feature>
<feature type="binding site" evidence="7 10">
    <location>
        <position position="480"/>
    </location>
    <ligand>
        <name>[4Fe-4S] cluster</name>
        <dbReference type="ChEBI" id="CHEBI:49883"/>
    </ligand>
</feature>
<keyword evidence="7" id="KW-0004">4Fe-4S</keyword>
<accession>A0A6J4UHD3</accession>
<feature type="binding site" evidence="7 10">
    <location>
        <position position="483"/>
    </location>
    <ligand>
        <name>[4Fe-4S] cluster</name>
        <dbReference type="ChEBI" id="CHEBI:49883"/>
    </ligand>
</feature>
<dbReference type="PANTHER" id="PTHR11907">
    <property type="entry name" value="AMIDOPHOSPHORIBOSYLTRANSFERASE"/>
    <property type="match status" value="1"/>
</dbReference>
<feature type="domain" description="Glutamine amidotransferase type-2" evidence="11">
    <location>
        <begin position="41"/>
        <end position="264"/>
    </location>
</feature>
<dbReference type="InterPro" id="IPR029057">
    <property type="entry name" value="PRTase-like"/>
</dbReference>
<evidence type="ECO:0000256" key="8">
    <source>
        <dbReference type="PIRNR" id="PIRNR000485"/>
    </source>
</evidence>
<dbReference type="CDD" id="cd06223">
    <property type="entry name" value="PRTases_typeI"/>
    <property type="match status" value="1"/>
</dbReference>
<proteinExistence type="inferred from homology"/>
<dbReference type="GO" id="GO:0051539">
    <property type="term" value="F:4 iron, 4 sulfur cluster binding"/>
    <property type="evidence" value="ECO:0007669"/>
    <property type="project" value="UniProtKB-KW"/>
</dbReference>
<comment type="caution">
    <text evidence="7">Lacks conserved residue(s) required for the propagation of feature annotation.</text>
</comment>
<dbReference type="PIRSF" id="PIRSF000485">
    <property type="entry name" value="Amd_phspho_trans"/>
    <property type="match status" value="1"/>
</dbReference>
<dbReference type="InterPro" id="IPR005854">
    <property type="entry name" value="PurF"/>
</dbReference>
<name>A0A6J4UHD3_9BACT</name>
<keyword evidence="4 7" id="KW-0808">Transferase</keyword>
<gene>
    <name evidence="7" type="primary">purF</name>
    <name evidence="12" type="ORF">AVDCRST_MAG18-302</name>
</gene>
<comment type="pathway">
    <text evidence="1 7 8">Purine metabolism; IMP biosynthesis via de novo pathway; N(1)-(5-phospho-D-ribosyl)glycinamide from 5-phospho-alpha-D-ribose 1-diphosphate: step 1/2.</text>
</comment>
<protein>
    <recommendedName>
        <fullName evidence="7">Amidophosphoribosyltransferase</fullName>
        <shortName evidence="7">ATase</shortName>
        <ecNumber evidence="7">2.4.2.14</ecNumber>
    </recommendedName>
    <alternativeName>
        <fullName evidence="7">Glutamine phosphoribosylpyrophosphate amidotransferase</fullName>
        <shortName evidence="7">GPATase</shortName>
    </alternativeName>
</protein>
<reference evidence="12" key="1">
    <citation type="submission" date="2020-02" db="EMBL/GenBank/DDBJ databases">
        <authorList>
            <person name="Meier V. D."/>
        </authorList>
    </citation>
    <scope>NUCLEOTIDE SEQUENCE</scope>
    <source>
        <strain evidence="12">AVDCRST_MAG18</strain>
    </source>
</reference>
<evidence type="ECO:0000256" key="4">
    <source>
        <dbReference type="ARBA" id="ARBA00022679"/>
    </source>
</evidence>
<dbReference type="InterPro" id="IPR035584">
    <property type="entry name" value="PurF_N"/>
</dbReference>
<comment type="similarity">
    <text evidence="2 7 8">In the C-terminal section; belongs to the purine/pyrimidine phosphoribosyltransferase family.</text>
</comment>
<dbReference type="InterPro" id="IPR029055">
    <property type="entry name" value="Ntn_hydrolases_N"/>
</dbReference>
<keyword evidence="5 7" id="KW-0658">Purine biosynthesis</keyword>
<keyword evidence="7 10" id="KW-0408">Iron</keyword>
<dbReference type="NCBIfam" id="TIGR01134">
    <property type="entry name" value="purF"/>
    <property type="match status" value="1"/>
</dbReference>
<evidence type="ECO:0000256" key="5">
    <source>
        <dbReference type="ARBA" id="ARBA00022755"/>
    </source>
</evidence>
<dbReference type="GO" id="GO:0009113">
    <property type="term" value="P:purine nucleobase biosynthetic process"/>
    <property type="evidence" value="ECO:0007669"/>
    <property type="project" value="UniProtKB-UniRule"/>
</dbReference>
<keyword evidence="3 7" id="KW-0328">Glycosyltransferase</keyword>
<evidence type="ECO:0000259" key="11">
    <source>
        <dbReference type="PROSITE" id="PS51278"/>
    </source>
</evidence>
<dbReference type="GO" id="GO:0046872">
    <property type="term" value="F:metal ion binding"/>
    <property type="evidence" value="ECO:0007669"/>
    <property type="project" value="UniProtKB-KW"/>
</dbReference>
<evidence type="ECO:0000256" key="3">
    <source>
        <dbReference type="ARBA" id="ARBA00022676"/>
    </source>
</evidence>
<dbReference type="EC" id="2.4.2.14" evidence="7"/>
<dbReference type="UniPathway" id="UPA00074">
    <property type="reaction ID" value="UER00124"/>
</dbReference>
<keyword evidence="7 10" id="KW-0479">Metal-binding</keyword>
<dbReference type="SUPFAM" id="SSF53271">
    <property type="entry name" value="PRTase-like"/>
    <property type="match status" value="1"/>
</dbReference>
<comment type="function">
    <text evidence="7">Catalyzes the formation of phosphoribosylamine from phosphoribosylpyrophosphate (PRPP) and glutamine.</text>
</comment>
<dbReference type="AlphaFoldDB" id="A0A6J4UHD3"/>
<dbReference type="HAMAP" id="MF_01931">
    <property type="entry name" value="PurF"/>
    <property type="match status" value="1"/>
</dbReference>
<dbReference type="Gene3D" id="3.60.20.10">
    <property type="entry name" value="Glutamine Phosphoribosylpyrophosphate, subunit 1, domain 1"/>
    <property type="match status" value="1"/>
</dbReference>
<evidence type="ECO:0000256" key="6">
    <source>
        <dbReference type="ARBA" id="ARBA00022962"/>
    </source>
</evidence>
<evidence type="ECO:0000256" key="9">
    <source>
        <dbReference type="PIRSR" id="PIRSR000485-1"/>
    </source>
</evidence>